<dbReference type="Pfam" id="PF25023">
    <property type="entry name" value="TEN_YD-shell"/>
    <property type="match status" value="2"/>
</dbReference>
<dbReference type="InterPro" id="IPR031325">
    <property type="entry name" value="RHS_repeat"/>
</dbReference>
<dbReference type="SUPFAM" id="SSF69318">
    <property type="entry name" value="Integrin alpha N-terminal domain"/>
    <property type="match status" value="1"/>
</dbReference>
<feature type="domain" description="Teneurin-like YD-shell" evidence="4">
    <location>
        <begin position="778"/>
        <end position="1098"/>
    </location>
</feature>
<dbReference type="Pfam" id="PF13517">
    <property type="entry name" value="FG-GAP_3"/>
    <property type="match status" value="1"/>
</dbReference>
<dbReference type="PANTHER" id="PTHR32305:SF15">
    <property type="entry name" value="PROTEIN RHSA-RELATED"/>
    <property type="match status" value="1"/>
</dbReference>
<dbReference type="Pfam" id="PF05593">
    <property type="entry name" value="RHS_repeat"/>
    <property type="match status" value="4"/>
</dbReference>
<dbReference type="InterPro" id="IPR028994">
    <property type="entry name" value="Integrin_alpha_N"/>
</dbReference>
<dbReference type="InterPro" id="IPR056823">
    <property type="entry name" value="TEN-like_YD-shell"/>
</dbReference>
<evidence type="ECO:0000259" key="4">
    <source>
        <dbReference type="Pfam" id="PF25023"/>
    </source>
</evidence>
<keyword evidence="1" id="KW-0732">Signal</keyword>
<dbReference type="Gene3D" id="2.180.10.10">
    <property type="entry name" value="RHS repeat-associated core"/>
    <property type="match status" value="4"/>
</dbReference>
<organism evidence="5 6">
    <name type="scientific">Streptomyces poriferorum</name>
    <dbReference type="NCBI Taxonomy" id="2798799"/>
    <lineage>
        <taxon>Bacteria</taxon>
        <taxon>Bacillati</taxon>
        <taxon>Actinomycetota</taxon>
        <taxon>Actinomycetes</taxon>
        <taxon>Kitasatosporales</taxon>
        <taxon>Streptomycetaceae</taxon>
        <taxon>Streptomyces</taxon>
    </lineage>
</organism>
<keyword evidence="2" id="KW-0677">Repeat</keyword>
<dbReference type="InterPro" id="IPR050708">
    <property type="entry name" value="T6SS_VgrG/RHS"/>
</dbReference>
<dbReference type="InterPro" id="IPR022385">
    <property type="entry name" value="Rhs_assc_core"/>
</dbReference>
<proteinExistence type="predicted"/>
<accession>A0ABY9J1E2</accession>
<evidence type="ECO:0000256" key="2">
    <source>
        <dbReference type="ARBA" id="ARBA00022737"/>
    </source>
</evidence>
<evidence type="ECO:0000256" key="1">
    <source>
        <dbReference type="ARBA" id="ARBA00022729"/>
    </source>
</evidence>
<dbReference type="EMBL" id="CP120988">
    <property type="protein sequence ID" value="WLQ61508.1"/>
    <property type="molecule type" value="Genomic_DNA"/>
</dbReference>
<feature type="region of interest" description="Disordered" evidence="3">
    <location>
        <begin position="193"/>
        <end position="215"/>
    </location>
</feature>
<dbReference type="InterPro" id="IPR006530">
    <property type="entry name" value="YD"/>
</dbReference>
<gene>
    <name evidence="5" type="ORF">P8A19_00235</name>
</gene>
<name>A0ABY9J1E2_9ACTN</name>
<dbReference type="NCBIfam" id="TIGR03696">
    <property type="entry name" value="Rhs_assc_core"/>
    <property type="match status" value="1"/>
</dbReference>
<feature type="region of interest" description="Disordered" evidence="3">
    <location>
        <begin position="1241"/>
        <end position="1262"/>
    </location>
</feature>
<evidence type="ECO:0000313" key="6">
    <source>
        <dbReference type="Proteomes" id="UP001235744"/>
    </source>
</evidence>
<evidence type="ECO:0000313" key="5">
    <source>
        <dbReference type="EMBL" id="WLQ61508.1"/>
    </source>
</evidence>
<sequence>MPQASTPRQPLRLHEFNLSNRLTETLDPAGNTSKVAYDVMGNVASRTDATGAKTTYTYDEAGRMTAMTTPRGNVTGADPTKYTWTYGYDKVGNQTTVTDPAGKTTRTDYDAENRPVKVTDPLGFAIETTYDGEGNVLTTTDALGKVTTNTYDDNGRLTSVKDRTGKTVSYGYDANGNLTSETSPLGFKTTYAYDDNGRQTDRVDPRGNVAGADPAQYTWHTGYDAAGNTTSQSDPLGNTVTALYDPLNQMVERTDPRGKKTSYEYDTLGRLKKLTAPDNGATSMEYDALGNMTKRTDANQHATSYTYDDAGRVASTTDPLTRTQSYKYDPEGNLTHLTNARGQTITSTYDARSQITKRAFSDGTPTVSYTYDDAGRPAQVTDATGTRTYSYDKTGRLKAVTPTTGGGAFAYTYDDEGRITGRSTPTQEQALDWAGATQSLTGDLNGDGVTDVVRTDSKNGIRTYLGSADGTFTTGAAITGTGSGFSQALLIEYTGDGKLDLLAIDRTTGHLLRYNGDGKGGFAAASDRGAGWAAMSLTAADFNKDGKPDFLAINTSENKMYFYPGTGTGTFGTRTLVGGGWGAFRIIALDYNNDTKPDLLAINPADGHLYFYPGTGTGVFNAPTDLGAGWNPMYLTPGDFNGDGKQDFLGRSTTAKLTYFYPGTGAGAFGTRITQADSWETYGQPLAGKFDSGTTLDAVATDTAGHLLTWHGDGKGNLKTRTTASRITSTNATYSYDDDGRRTSGTANGTTINYGYDPAGNLTTTTLPLANGHTESRGYDKAGQLTAVNSAKAGTLFTTWQQTLNPAGQPSRIDSTTQGQAASSRYFTYDNTGQLLTECVSATKADTCPKTTPDTAYTYDKAGNRATSTTAGVTTAYTYDDADQLSSTTAGTTIRSFSYDADGNQTSNGTDTLAYDAGNQLTSAKTGADTVNFTYDADGNRTAATKNGVRQRTSYWDINNPLVTIAAETNGIGQLQSSYTYDPQGQVESLKTSAGPFYYHHDGLGSVTALTNTAGTNQYTYSYNAFGKPTTAKLATTAPANPFTYTGQYEEPATTSAGYYLRARNYDPELGRFTSQDPATRDANQPALNDYAYADNQPTSRTDPSGRCYLCVSAGIGAVVGAVVEGGIYSYQHRNGGFSWSDFGKATGEGAVTGAIAGLLMPGSGQAVARGLGLSGWRGLATSAAVNAGVGAGFSWAVNEAHCRPTDPWDLLFGAAGGASSSLVGPAFNWMKAKLPWRSSSPSTFAADPTSRPGSGVSSGQAAQLRGDAYEVYLMNKLKGIPSETGAPGFKPKGAKRQFDGKYMDPQDGGEVWYEAKSGDYWTNSYSRPAEQVRFRSKLGEARAEARKNGASFIVISENPIPSEVIAFLAKKSIPWKVIP</sequence>
<feature type="region of interest" description="Disordered" evidence="3">
    <location>
        <begin position="1072"/>
        <end position="1102"/>
    </location>
</feature>
<dbReference type="NCBIfam" id="TIGR01643">
    <property type="entry name" value="YD_repeat_2x"/>
    <property type="match status" value="11"/>
</dbReference>
<dbReference type="PANTHER" id="PTHR32305">
    <property type="match status" value="1"/>
</dbReference>
<dbReference type="Proteomes" id="UP001235744">
    <property type="component" value="Chromosome"/>
</dbReference>
<dbReference type="InterPro" id="IPR013517">
    <property type="entry name" value="FG-GAP"/>
</dbReference>
<feature type="compositionally biased region" description="Basic and acidic residues" evidence="3">
    <location>
        <begin position="195"/>
        <end position="205"/>
    </location>
</feature>
<evidence type="ECO:0000256" key="3">
    <source>
        <dbReference type="SAM" id="MobiDB-lite"/>
    </source>
</evidence>
<keyword evidence="6" id="KW-1185">Reference proteome</keyword>
<feature type="domain" description="Teneurin-like YD-shell" evidence="4">
    <location>
        <begin position="83"/>
        <end position="288"/>
    </location>
</feature>
<reference evidence="5 6" key="1">
    <citation type="submission" date="2023-03" db="EMBL/GenBank/DDBJ databases">
        <title>Isolation and description of six Streptomyces strains from soil environments, able to metabolize different microbial glucans.</title>
        <authorList>
            <person name="Widen T."/>
            <person name="Larsbrink J."/>
        </authorList>
    </citation>
    <scope>NUCLEOTIDE SEQUENCE [LARGE SCALE GENOMIC DNA]</scope>
    <source>
        <strain evidence="5 6">Alt2</strain>
    </source>
</reference>
<feature type="compositionally biased region" description="Polar residues" evidence="3">
    <location>
        <begin position="1073"/>
        <end position="1087"/>
    </location>
</feature>
<protein>
    <submittedName>
        <fullName evidence="5">FG-GAP-like repeat-containing protein</fullName>
    </submittedName>
</protein>
<feature type="compositionally biased region" description="Polar residues" evidence="3">
    <location>
        <begin position="1252"/>
        <end position="1262"/>
    </location>
</feature>